<protein>
    <submittedName>
        <fullName evidence="1">Uncharacterized protein</fullName>
    </submittedName>
</protein>
<dbReference type="GO" id="GO:0003676">
    <property type="term" value="F:nucleic acid binding"/>
    <property type="evidence" value="ECO:0007669"/>
    <property type="project" value="InterPro"/>
</dbReference>
<dbReference type="InterPro" id="IPR036397">
    <property type="entry name" value="RNaseH_sf"/>
</dbReference>
<dbReference type="Proteomes" id="UP000499080">
    <property type="component" value="Unassembled WGS sequence"/>
</dbReference>
<dbReference type="PANTHER" id="PTHR47326:SF1">
    <property type="entry name" value="HTH PSQ-TYPE DOMAIN-CONTAINING PROTEIN"/>
    <property type="match status" value="1"/>
</dbReference>
<sequence length="107" mass="12221">MKYFCCLGSNDGDGKMEFQGLSDSCEVVQSTETKRRDLMPCDFFPLGYLKDQVYRHNPQTIAELEQYISDACQTIPNEMFARASANFVLRRHHVVVANGGYFENVLL</sequence>
<organism evidence="1 2">
    <name type="scientific">Araneus ventricosus</name>
    <name type="common">Orbweaver spider</name>
    <name type="synonym">Epeira ventricosa</name>
    <dbReference type="NCBI Taxonomy" id="182803"/>
    <lineage>
        <taxon>Eukaryota</taxon>
        <taxon>Metazoa</taxon>
        <taxon>Ecdysozoa</taxon>
        <taxon>Arthropoda</taxon>
        <taxon>Chelicerata</taxon>
        <taxon>Arachnida</taxon>
        <taxon>Araneae</taxon>
        <taxon>Araneomorphae</taxon>
        <taxon>Entelegynae</taxon>
        <taxon>Araneoidea</taxon>
        <taxon>Araneidae</taxon>
        <taxon>Araneus</taxon>
    </lineage>
</organism>
<gene>
    <name evidence="1" type="ORF">AVEN_208659_1</name>
</gene>
<dbReference type="PANTHER" id="PTHR47326">
    <property type="entry name" value="TRANSPOSABLE ELEMENT TC3 TRANSPOSASE-LIKE PROTEIN"/>
    <property type="match status" value="1"/>
</dbReference>
<dbReference type="AlphaFoldDB" id="A0A4Y2DU17"/>
<reference evidence="1 2" key="1">
    <citation type="journal article" date="2019" name="Sci. Rep.">
        <title>Orb-weaving spider Araneus ventricosus genome elucidates the spidroin gene catalogue.</title>
        <authorList>
            <person name="Kono N."/>
            <person name="Nakamura H."/>
            <person name="Ohtoshi R."/>
            <person name="Moran D.A.P."/>
            <person name="Shinohara A."/>
            <person name="Yoshida Y."/>
            <person name="Fujiwara M."/>
            <person name="Mori M."/>
            <person name="Tomita M."/>
            <person name="Arakawa K."/>
        </authorList>
    </citation>
    <scope>NUCLEOTIDE SEQUENCE [LARGE SCALE GENOMIC DNA]</scope>
</reference>
<proteinExistence type="predicted"/>
<accession>A0A4Y2DU17</accession>
<evidence type="ECO:0000313" key="2">
    <source>
        <dbReference type="Proteomes" id="UP000499080"/>
    </source>
</evidence>
<dbReference type="Gene3D" id="3.30.420.10">
    <property type="entry name" value="Ribonuclease H-like superfamily/Ribonuclease H"/>
    <property type="match status" value="1"/>
</dbReference>
<evidence type="ECO:0000313" key="1">
    <source>
        <dbReference type="EMBL" id="GBM19787.1"/>
    </source>
</evidence>
<name>A0A4Y2DU17_ARAVE</name>
<dbReference type="OrthoDB" id="6460946at2759"/>
<comment type="caution">
    <text evidence="1">The sequence shown here is derived from an EMBL/GenBank/DDBJ whole genome shotgun (WGS) entry which is preliminary data.</text>
</comment>
<keyword evidence="2" id="KW-1185">Reference proteome</keyword>
<dbReference type="EMBL" id="BGPR01000430">
    <property type="protein sequence ID" value="GBM19787.1"/>
    <property type="molecule type" value="Genomic_DNA"/>
</dbReference>